<comment type="caution">
    <text evidence="1">The sequence shown here is derived from an EMBL/GenBank/DDBJ whole genome shotgun (WGS) entry which is preliminary data.</text>
</comment>
<proteinExistence type="predicted"/>
<gene>
    <name evidence="1" type="ORF">F5148DRAFT_1296233</name>
</gene>
<keyword evidence="2" id="KW-1185">Reference proteome</keyword>
<evidence type="ECO:0000313" key="2">
    <source>
        <dbReference type="Proteomes" id="UP001207468"/>
    </source>
</evidence>
<name>A0ACC0TR13_9AGAM</name>
<dbReference type="EMBL" id="JAGFNK010001535">
    <property type="protein sequence ID" value="KAI9430708.1"/>
    <property type="molecule type" value="Genomic_DNA"/>
</dbReference>
<accession>A0ACC0TR13</accession>
<protein>
    <submittedName>
        <fullName evidence="1">Efflux transporter, RND family, MFP subunit</fullName>
    </submittedName>
</protein>
<dbReference type="Proteomes" id="UP001207468">
    <property type="component" value="Unassembled WGS sequence"/>
</dbReference>
<sequence>MQKILHTALFATTILLVSCGAKNNDSAVVKEKKAKLEALKKDQEKLNTDIAGLEKEIAKLDPASAKEEKAKLVATAAIAPEKFTHFIDLQGKIDAVNISNITPRNGTGGQVKAVLVKKGDVVRKGQLLLQLDDVLPQKNVSAAEQNVAAVKTQADLNADLYKRKKNLWDQGIGTEVDVITAKSVMENSQRQLQYQQAQLKVAQEQVNFTSVYSDVDGVADDVNIRVGEIFTGISSAGTPQIKIVNTTNLKVLAQVPENYAGRVKVGSHVSVSLPDINKTINAAVTVASTIIDPASHSFYIEAKIPSDKDFRPNQVAMVNIQDYVNPKAITVPVNALQSDDKSKFVMVAVQQGNRLIAKKKEVIAGEFYGDKLEVKSGLVPGDVVITEGYQGLYDGQLITTK</sequence>
<evidence type="ECO:0000313" key="1">
    <source>
        <dbReference type="EMBL" id="KAI9430708.1"/>
    </source>
</evidence>
<organism evidence="1 2">
    <name type="scientific">Russula earlei</name>
    <dbReference type="NCBI Taxonomy" id="71964"/>
    <lineage>
        <taxon>Eukaryota</taxon>
        <taxon>Fungi</taxon>
        <taxon>Dikarya</taxon>
        <taxon>Basidiomycota</taxon>
        <taxon>Agaricomycotina</taxon>
        <taxon>Agaricomycetes</taxon>
        <taxon>Russulales</taxon>
        <taxon>Russulaceae</taxon>
        <taxon>Russula</taxon>
    </lineage>
</organism>
<reference evidence="1" key="1">
    <citation type="submission" date="2021-03" db="EMBL/GenBank/DDBJ databases">
        <title>Evolutionary priming and transition to the ectomycorrhizal habit in an iconic lineage of mushroom-forming fungi: is preadaptation a requirement?</title>
        <authorList>
            <consortium name="DOE Joint Genome Institute"/>
            <person name="Looney B.P."/>
            <person name="Miyauchi S."/>
            <person name="Morin E."/>
            <person name="Drula E."/>
            <person name="Courty P.E."/>
            <person name="Chicoki N."/>
            <person name="Fauchery L."/>
            <person name="Kohler A."/>
            <person name="Kuo A."/>
            <person name="LaButti K."/>
            <person name="Pangilinan J."/>
            <person name="Lipzen A."/>
            <person name="Riley R."/>
            <person name="Andreopoulos W."/>
            <person name="He G."/>
            <person name="Johnson J."/>
            <person name="Barry K.W."/>
            <person name="Grigoriev I.V."/>
            <person name="Nagy L."/>
            <person name="Hibbett D."/>
            <person name="Henrissat B."/>
            <person name="Matheny P.B."/>
            <person name="Labbe J."/>
            <person name="Martin A.F."/>
        </authorList>
    </citation>
    <scope>NUCLEOTIDE SEQUENCE</scope>
    <source>
        <strain evidence="1">BPL698</strain>
    </source>
</reference>